<dbReference type="AlphaFoldDB" id="A0A315ZNI7"/>
<gene>
    <name evidence="2" type="ORF">BXY45_1446</name>
</gene>
<reference evidence="2 3" key="1">
    <citation type="submission" date="2018-03" db="EMBL/GenBank/DDBJ databases">
        <title>Genomic Encyclopedia of Archaeal and Bacterial Type Strains, Phase II (KMG-II): from individual species to whole genera.</title>
        <authorList>
            <person name="Goeker M."/>
        </authorList>
    </citation>
    <scope>NUCLEOTIDE SEQUENCE [LARGE SCALE GENOMIC DNA]</scope>
    <source>
        <strain evidence="2 3">DSM 44889</strain>
    </source>
</reference>
<dbReference type="SUPFAM" id="SSF53474">
    <property type="entry name" value="alpha/beta-Hydrolases"/>
    <property type="match status" value="1"/>
</dbReference>
<evidence type="ECO:0000313" key="2">
    <source>
        <dbReference type="EMBL" id="PWJ46902.1"/>
    </source>
</evidence>
<name>A0A315ZNI7_9ACTN</name>
<evidence type="ECO:0000313" key="3">
    <source>
        <dbReference type="Proteomes" id="UP000245469"/>
    </source>
</evidence>
<dbReference type="PANTHER" id="PTHR37017">
    <property type="entry name" value="AB HYDROLASE-1 DOMAIN-CONTAINING PROTEIN-RELATED"/>
    <property type="match status" value="1"/>
</dbReference>
<protein>
    <submittedName>
        <fullName evidence="2">Pimeloyl-ACP methyl ester carboxylesterase</fullName>
    </submittedName>
</protein>
<sequence length="238" mass="25773">MTQTPTIVLLGGSGLGPWAWGRLTPVLNEHGIQTVTPQLRGTGDDPTPASALSLDDWIDDAARSIGEHAAPDAVLVAHSFAGYVAAGLLERNPTAVRATVFLDAVLPSPRRSWFDAAGPGVEAFMLGLAEDGAIPFFTREQLDQVHPRHGLSNSDWTWMQPRLSPQPLRTYTHPAITRPLDPRRTRLAYVRCLHTTPSPAEVSADTPGWTVRTLPTGHWPMITDPHATAGVLRELIAP</sequence>
<dbReference type="Pfam" id="PF12697">
    <property type="entry name" value="Abhydrolase_6"/>
    <property type="match status" value="1"/>
</dbReference>
<dbReference type="InterPro" id="IPR000073">
    <property type="entry name" value="AB_hydrolase_1"/>
</dbReference>
<dbReference type="InterPro" id="IPR029058">
    <property type="entry name" value="AB_hydrolase_fold"/>
</dbReference>
<feature type="domain" description="AB hydrolase-1" evidence="1">
    <location>
        <begin position="7"/>
        <end position="229"/>
    </location>
</feature>
<dbReference type="GO" id="GO:0003824">
    <property type="term" value="F:catalytic activity"/>
    <property type="evidence" value="ECO:0007669"/>
    <property type="project" value="UniProtKB-ARBA"/>
</dbReference>
<dbReference type="EMBL" id="QGDQ01000044">
    <property type="protein sequence ID" value="PWJ46902.1"/>
    <property type="molecule type" value="Genomic_DNA"/>
</dbReference>
<dbReference type="Proteomes" id="UP000245469">
    <property type="component" value="Unassembled WGS sequence"/>
</dbReference>
<dbReference type="InterPro" id="IPR052897">
    <property type="entry name" value="Sec-Metab_Biosynth_Hydrolase"/>
</dbReference>
<dbReference type="Gene3D" id="3.40.50.1820">
    <property type="entry name" value="alpha/beta hydrolase"/>
    <property type="match status" value="1"/>
</dbReference>
<dbReference type="RefSeq" id="WP_170131668.1">
    <property type="nucleotide sequence ID" value="NZ_QGDQ01000044.1"/>
</dbReference>
<dbReference type="PANTHER" id="PTHR37017:SF8">
    <property type="entry name" value="AB HYDROLASE-1 DOMAIN-CONTAINING PROTEIN"/>
    <property type="match status" value="1"/>
</dbReference>
<keyword evidence="3" id="KW-1185">Reference proteome</keyword>
<organism evidence="2 3">
    <name type="scientific">Quadrisphaera granulorum</name>
    <dbReference type="NCBI Taxonomy" id="317664"/>
    <lineage>
        <taxon>Bacteria</taxon>
        <taxon>Bacillati</taxon>
        <taxon>Actinomycetota</taxon>
        <taxon>Actinomycetes</taxon>
        <taxon>Kineosporiales</taxon>
        <taxon>Kineosporiaceae</taxon>
        <taxon>Quadrisphaera</taxon>
    </lineage>
</organism>
<proteinExistence type="predicted"/>
<evidence type="ECO:0000259" key="1">
    <source>
        <dbReference type="Pfam" id="PF12697"/>
    </source>
</evidence>
<accession>A0A315ZNI7</accession>
<comment type="caution">
    <text evidence="2">The sequence shown here is derived from an EMBL/GenBank/DDBJ whole genome shotgun (WGS) entry which is preliminary data.</text>
</comment>